<evidence type="ECO:0000313" key="4">
    <source>
        <dbReference type="Proteomes" id="UP001596044"/>
    </source>
</evidence>
<name>A0ABW0K7K3_9BACL</name>
<protein>
    <recommendedName>
        <fullName evidence="1">Peptidase M20 domain-containing protein 2</fullName>
    </recommendedName>
</protein>
<dbReference type="InterPro" id="IPR017144">
    <property type="entry name" value="Xaa-Arg_dipeptidase"/>
</dbReference>
<comment type="caution">
    <text evidence="3">The sequence shown here is derived from an EMBL/GenBank/DDBJ whole genome shotgun (WGS) entry which is preliminary data.</text>
</comment>
<dbReference type="Gene3D" id="3.40.630.10">
    <property type="entry name" value="Zn peptidases"/>
    <property type="match status" value="1"/>
</dbReference>
<accession>A0ABW0K7K3</accession>
<evidence type="ECO:0000313" key="3">
    <source>
        <dbReference type="EMBL" id="MFC5448808.1"/>
    </source>
</evidence>
<dbReference type="RefSeq" id="WP_270877908.1">
    <property type="nucleotide sequence ID" value="NZ_JAQFVF010000011.1"/>
</dbReference>
<evidence type="ECO:0000259" key="2">
    <source>
        <dbReference type="Pfam" id="PF07687"/>
    </source>
</evidence>
<keyword evidence="4" id="KW-1185">Reference proteome</keyword>
<dbReference type="InterPro" id="IPR011650">
    <property type="entry name" value="Peptidase_M20_dimer"/>
</dbReference>
<dbReference type="CDD" id="cd05672">
    <property type="entry name" value="M20_ACY1L2-like"/>
    <property type="match status" value="1"/>
</dbReference>
<sequence>MSIEMWNQDKERIENAVDAHDGLLRDLAMQIHANPELSFHEHQAKQWLSEPLKEAGFAVETGIAGLETSFRATWEGQPGGPVIALLAEYDALPAIGHACGHNLIGTAAVGAALALKEAYPQLPGKIVVLGTPAEEEGGGKIIMADDGVFTGIDAVMMCHPQNKTMVLRGALACVDATFTFHGRQAHASSAPERGISALDALINAFVAINSLRQFMKEDVRIHGIITKGGDAPNVVPELCEAVFILRAATVEELAVVRDKVYRAVRCAAEGVGATVDIAEGLIYAERNNNKALAQLFQRNLELMGIEVSAPPEKGGVGSSDIGNVSQVTAAIHPYIRLGDATTHTPEFAALAGSEAGMVEMNRAAKALAMTAYDLCADKAAMERVRSEFQEWKHNRMGDGRHG</sequence>
<dbReference type="InterPro" id="IPR002933">
    <property type="entry name" value="Peptidase_M20"/>
</dbReference>
<dbReference type="Pfam" id="PF01546">
    <property type="entry name" value="Peptidase_M20"/>
    <property type="match status" value="1"/>
</dbReference>
<dbReference type="PANTHER" id="PTHR30575:SF0">
    <property type="entry name" value="XAA-ARG DIPEPTIDASE"/>
    <property type="match status" value="1"/>
</dbReference>
<dbReference type="Pfam" id="PF07687">
    <property type="entry name" value="M20_dimer"/>
    <property type="match status" value="1"/>
</dbReference>
<evidence type="ECO:0000256" key="1">
    <source>
        <dbReference type="PIRNR" id="PIRNR037226"/>
    </source>
</evidence>
<comment type="similarity">
    <text evidence="1">Belongs to the peptidase M20A family.</text>
</comment>
<dbReference type="SUPFAM" id="SSF55031">
    <property type="entry name" value="Bacterial exopeptidase dimerisation domain"/>
    <property type="match status" value="1"/>
</dbReference>
<organism evidence="3 4">
    <name type="scientific">Paenibacillus aestuarii</name>
    <dbReference type="NCBI Taxonomy" id="516965"/>
    <lineage>
        <taxon>Bacteria</taxon>
        <taxon>Bacillati</taxon>
        <taxon>Bacillota</taxon>
        <taxon>Bacilli</taxon>
        <taxon>Bacillales</taxon>
        <taxon>Paenibacillaceae</taxon>
        <taxon>Paenibacillus</taxon>
    </lineage>
</organism>
<dbReference type="PIRSF" id="PIRSF037226">
    <property type="entry name" value="Amidohydrolase_ACY1L2_prd"/>
    <property type="match status" value="1"/>
</dbReference>
<dbReference type="SUPFAM" id="SSF53187">
    <property type="entry name" value="Zn-dependent exopeptidases"/>
    <property type="match status" value="1"/>
</dbReference>
<proteinExistence type="inferred from homology"/>
<dbReference type="InterPro" id="IPR017439">
    <property type="entry name" value="Amidohydrolase"/>
</dbReference>
<dbReference type="EMBL" id="JBHSMJ010000012">
    <property type="protein sequence ID" value="MFC5448808.1"/>
    <property type="molecule type" value="Genomic_DNA"/>
</dbReference>
<dbReference type="Proteomes" id="UP001596044">
    <property type="component" value="Unassembled WGS sequence"/>
</dbReference>
<dbReference type="PANTHER" id="PTHR30575">
    <property type="entry name" value="PEPTIDASE M20"/>
    <property type="match status" value="1"/>
</dbReference>
<feature type="domain" description="Peptidase M20 dimerisation" evidence="2">
    <location>
        <begin position="176"/>
        <end position="264"/>
    </location>
</feature>
<dbReference type="NCBIfam" id="TIGR01891">
    <property type="entry name" value="amidohydrolases"/>
    <property type="match status" value="1"/>
</dbReference>
<dbReference type="InterPro" id="IPR036264">
    <property type="entry name" value="Bact_exopeptidase_dim_dom"/>
</dbReference>
<gene>
    <name evidence="3" type="ORF">ACFPOG_11075</name>
</gene>
<reference evidence="4" key="1">
    <citation type="journal article" date="2019" name="Int. J. Syst. Evol. Microbiol.">
        <title>The Global Catalogue of Microorganisms (GCM) 10K type strain sequencing project: providing services to taxonomists for standard genome sequencing and annotation.</title>
        <authorList>
            <consortium name="The Broad Institute Genomics Platform"/>
            <consortium name="The Broad Institute Genome Sequencing Center for Infectious Disease"/>
            <person name="Wu L."/>
            <person name="Ma J."/>
        </authorList>
    </citation>
    <scope>NUCLEOTIDE SEQUENCE [LARGE SCALE GENOMIC DNA]</scope>
    <source>
        <strain evidence="4">KACC 11904</strain>
    </source>
</reference>
<dbReference type="InterPro" id="IPR052030">
    <property type="entry name" value="Peptidase_M20/M20A_hydrolases"/>
</dbReference>
<dbReference type="Gene3D" id="3.30.70.360">
    <property type="match status" value="1"/>
</dbReference>